<feature type="transmembrane region" description="Helical" evidence="1">
    <location>
        <begin position="119"/>
        <end position="137"/>
    </location>
</feature>
<feature type="transmembrane region" description="Helical" evidence="1">
    <location>
        <begin position="144"/>
        <end position="163"/>
    </location>
</feature>
<evidence type="ECO:0008006" key="4">
    <source>
        <dbReference type="Google" id="ProtNLM"/>
    </source>
</evidence>
<keyword evidence="1" id="KW-0812">Transmembrane</keyword>
<evidence type="ECO:0000313" key="2">
    <source>
        <dbReference type="EMBL" id="KAE9388298.1"/>
    </source>
</evidence>
<keyword evidence="3" id="KW-1185">Reference proteome</keyword>
<gene>
    <name evidence="2" type="ORF">BT96DRAFT_981099</name>
</gene>
<dbReference type="AlphaFoldDB" id="A0A6A4GRK9"/>
<feature type="transmembrane region" description="Helical" evidence="1">
    <location>
        <begin position="183"/>
        <end position="205"/>
    </location>
</feature>
<dbReference type="OrthoDB" id="2744793at2759"/>
<feature type="transmembrane region" description="Helical" evidence="1">
    <location>
        <begin position="225"/>
        <end position="249"/>
    </location>
</feature>
<dbReference type="EMBL" id="ML769751">
    <property type="protein sequence ID" value="KAE9388298.1"/>
    <property type="molecule type" value="Genomic_DNA"/>
</dbReference>
<evidence type="ECO:0000313" key="3">
    <source>
        <dbReference type="Proteomes" id="UP000799118"/>
    </source>
</evidence>
<keyword evidence="1" id="KW-0472">Membrane</keyword>
<keyword evidence="1" id="KW-1133">Transmembrane helix</keyword>
<organism evidence="2 3">
    <name type="scientific">Gymnopus androsaceus JB14</name>
    <dbReference type="NCBI Taxonomy" id="1447944"/>
    <lineage>
        <taxon>Eukaryota</taxon>
        <taxon>Fungi</taxon>
        <taxon>Dikarya</taxon>
        <taxon>Basidiomycota</taxon>
        <taxon>Agaricomycotina</taxon>
        <taxon>Agaricomycetes</taxon>
        <taxon>Agaricomycetidae</taxon>
        <taxon>Agaricales</taxon>
        <taxon>Marasmiineae</taxon>
        <taxon>Omphalotaceae</taxon>
        <taxon>Gymnopus</taxon>
    </lineage>
</organism>
<proteinExistence type="predicted"/>
<feature type="transmembrane region" description="Helical" evidence="1">
    <location>
        <begin position="20"/>
        <end position="45"/>
    </location>
</feature>
<feature type="transmembrane region" description="Helical" evidence="1">
    <location>
        <begin position="57"/>
        <end position="82"/>
    </location>
</feature>
<feature type="transmembrane region" description="Helical" evidence="1">
    <location>
        <begin position="269"/>
        <end position="285"/>
    </location>
</feature>
<evidence type="ECO:0000256" key="1">
    <source>
        <dbReference type="SAM" id="Phobius"/>
    </source>
</evidence>
<accession>A0A6A4GRK9</accession>
<sequence length="312" mass="34250">MLSEESEQLAAVGTVLLQNISALMFEIGLLGVYTLAFIISMHTILQKENNGRAHKALIVLLLAGFVMVVLYTCANIAANFFLVNSGLVVSLTGGLMAQEMAADLKVSVMIITQEWSGDFMVLIADMAIVWRAWALWSENRLIKWTLLIILLTDIGVNIADVIADIRIDISTNGKCNRTVTLDWLGALLNLIVNIVATLLIAHRAWTHHQSTRGISRNKKTQVEAILQLMVDSGAIFGVVQVIFIIFNALDIQAASLSPVYDARVLLEGFYVFSAALNPVALVILIQTENTYEHSFCLEDVPSLEIISVPNVN</sequence>
<reference evidence="2" key="1">
    <citation type="journal article" date="2019" name="Environ. Microbiol.">
        <title>Fungal ecological strategies reflected in gene transcription - a case study of two litter decomposers.</title>
        <authorList>
            <person name="Barbi F."/>
            <person name="Kohler A."/>
            <person name="Barry K."/>
            <person name="Baskaran P."/>
            <person name="Daum C."/>
            <person name="Fauchery L."/>
            <person name="Ihrmark K."/>
            <person name="Kuo A."/>
            <person name="LaButti K."/>
            <person name="Lipzen A."/>
            <person name="Morin E."/>
            <person name="Grigoriev I.V."/>
            <person name="Henrissat B."/>
            <person name="Lindahl B."/>
            <person name="Martin F."/>
        </authorList>
    </citation>
    <scope>NUCLEOTIDE SEQUENCE</scope>
    <source>
        <strain evidence="2">JB14</strain>
    </source>
</reference>
<protein>
    <recommendedName>
        <fullName evidence="4">G-protein coupled receptors family 1 profile domain-containing protein</fullName>
    </recommendedName>
</protein>
<name>A0A6A4GRK9_9AGAR</name>
<dbReference type="Proteomes" id="UP000799118">
    <property type="component" value="Unassembled WGS sequence"/>
</dbReference>